<dbReference type="GO" id="GO:0046872">
    <property type="term" value="F:metal ion binding"/>
    <property type="evidence" value="ECO:0007669"/>
    <property type="project" value="UniProtKB-KW"/>
</dbReference>
<dbReference type="CDD" id="cd03414">
    <property type="entry name" value="CbiX_SirB_C"/>
    <property type="match status" value="1"/>
</dbReference>
<dbReference type="Pfam" id="PF01903">
    <property type="entry name" value="CbiX"/>
    <property type="match status" value="2"/>
</dbReference>
<gene>
    <name evidence="4" type="primary">cbiX</name>
    <name evidence="4" type="ORF">Pan14r_50610</name>
</gene>
<dbReference type="AlphaFoldDB" id="A0A5C5XU12"/>
<dbReference type="Gene3D" id="3.40.50.1400">
    <property type="match status" value="2"/>
</dbReference>
<evidence type="ECO:0000313" key="5">
    <source>
        <dbReference type="Proteomes" id="UP000317238"/>
    </source>
</evidence>
<dbReference type="GO" id="GO:0016852">
    <property type="term" value="F:sirohydrochlorin cobaltochelatase activity"/>
    <property type="evidence" value="ECO:0007669"/>
    <property type="project" value="UniProtKB-EC"/>
</dbReference>
<accession>A0A5C5XU12</accession>
<dbReference type="InterPro" id="IPR050963">
    <property type="entry name" value="Sirohydro_Cobaltochel/CbiX"/>
</dbReference>
<dbReference type="Proteomes" id="UP000317238">
    <property type="component" value="Unassembled WGS sequence"/>
</dbReference>
<evidence type="ECO:0000313" key="4">
    <source>
        <dbReference type="EMBL" id="TWT65515.1"/>
    </source>
</evidence>
<dbReference type="CDD" id="cd03416">
    <property type="entry name" value="CbiX_SirB_N"/>
    <property type="match status" value="1"/>
</dbReference>
<evidence type="ECO:0000256" key="1">
    <source>
        <dbReference type="ARBA" id="ARBA00022723"/>
    </source>
</evidence>
<name>A0A5C5XU12_9PLAN</name>
<dbReference type="PANTHER" id="PTHR33542">
    <property type="entry name" value="SIROHYDROCHLORIN FERROCHELATASE, CHLOROPLASTIC"/>
    <property type="match status" value="1"/>
</dbReference>
<feature type="compositionally biased region" description="Polar residues" evidence="3">
    <location>
        <begin position="147"/>
        <end position="159"/>
    </location>
</feature>
<protein>
    <submittedName>
        <fullName evidence="4">Sirohydrochlorin cobaltochelatase</fullName>
        <ecNumber evidence="4">4.99.1.3</ecNumber>
    </submittedName>
</protein>
<reference evidence="4 5" key="1">
    <citation type="submission" date="2019-02" db="EMBL/GenBank/DDBJ databases">
        <title>Deep-cultivation of Planctomycetes and their phenomic and genomic characterization uncovers novel biology.</title>
        <authorList>
            <person name="Wiegand S."/>
            <person name="Jogler M."/>
            <person name="Boedeker C."/>
            <person name="Pinto D."/>
            <person name="Vollmers J."/>
            <person name="Rivas-Marin E."/>
            <person name="Kohn T."/>
            <person name="Peeters S.H."/>
            <person name="Heuer A."/>
            <person name="Rast P."/>
            <person name="Oberbeckmann S."/>
            <person name="Bunk B."/>
            <person name="Jeske O."/>
            <person name="Meyerdierks A."/>
            <person name="Storesund J.E."/>
            <person name="Kallscheuer N."/>
            <person name="Luecker S."/>
            <person name="Lage O.M."/>
            <person name="Pohl T."/>
            <person name="Merkel B.J."/>
            <person name="Hornburger P."/>
            <person name="Mueller R.-W."/>
            <person name="Bruemmer F."/>
            <person name="Labrenz M."/>
            <person name="Spormann A.M."/>
            <person name="Op Den Camp H."/>
            <person name="Overmann J."/>
            <person name="Amann R."/>
            <person name="Jetten M.S.M."/>
            <person name="Mascher T."/>
            <person name="Medema M.H."/>
            <person name="Devos D.P."/>
            <person name="Kaster A.-K."/>
            <person name="Ovreas L."/>
            <person name="Rohde M."/>
            <person name="Galperin M.Y."/>
            <person name="Jogler C."/>
        </authorList>
    </citation>
    <scope>NUCLEOTIDE SEQUENCE [LARGE SCALE GENOMIC DNA]</scope>
    <source>
        <strain evidence="4 5">Pan14r</strain>
    </source>
</reference>
<dbReference type="PANTHER" id="PTHR33542:SF3">
    <property type="entry name" value="SIROHYDROCHLORIN FERROCHELATASE, CHLOROPLASTIC"/>
    <property type="match status" value="1"/>
</dbReference>
<evidence type="ECO:0000256" key="2">
    <source>
        <dbReference type="ARBA" id="ARBA00023239"/>
    </source>
</evidence>
<dbReference type="EMBL" id="SJPL01000002">
    <property type="protein sequence ID" value="TWT65515.1"/>
    <property type="molecule type" value="Genomic_DNA"/>
</dbReference>
<dbReference type="InterPro" id="IPR002762">
    <property type="entry name" value="CbiX-like"/>
</dbReference>
<feature type="region of interest" description="Disordered" evidence="3">
    <location>
        <begin position="138"/>
        <end position="159"/>
    </location>
</feature>
<dbReference type="SUPFAM" id="SSF53800">
    <property type="entry name" value="Chelatase"/>
    <property type="match status" value="2"/>
</dbReference>
<proteinExistence type="predicted"/>
<evidence type="ECO:0000256" key="3">
    <source>
        <dbReference type="SAM" id="MobiDB-lite"/>
    </source>
</evidence>
<keyword evidence="5" id="KW-1185">Reference proteome</keyword>
<keyword evidence="2 4" id="KW-0456">Lyase</keyword>
<dbReference type="EC" id="4.99.1.3" evidence="4"/>
<keyword evidence="1" id="KW-0479">Metal-binding</keyword>
<organism evidence="4 5">
    <name type="scientific">Crateriforma conspicua</name>
    <dbReference type="NCBI Taxonomy" id="2527996"/>
    <lineage>
        <taxon>Bacteria</taxon>
        <taxon>Pseudomonadati</taxon>
        <taxon>Planctomycetota</taxon>
        <taxon>Planctomycetia</taxon>
        <taxon>Planctomycetales</taxon>
        <taxon>Planctomycetaceae</taxon>
        <taxon>Crateriforma</taxon>
    </lineage>
</organism>
<sequence length="289" mass="31626">MPLNPLDKNSGANESAGLLLIGHGTRDQRGTEEFFRLAELVRQRMAPRPVAEALLEFQTPTISDAWQCLVDQGVDHVRVAPLLLFAAGHAKQDIPEAVAAAASQSPGITWDQCGPISRQADLIRWVAHRIEQCGIRAGRNGQDRPVSGTNDVGNEDPPNSETAVIMVGRGSHDPCAQADMRVLTEVVARRFPDVTFDTAFYAMAQPRLPEVIDRVVSVRRPQRIIVQPHLLFMGRLYEAIQGQVDQAKARHRDVTFVVGDYLGPVQAVADALADRAGFGQRDVRFVAAS</sequence>
<comment type="caution">
    <text evidence="4">The sequence shown here is derived from an EMBL/GenBank/DDBJ whole genome shotgun (WGS) entry which is preliminary data.</text>
</comment>